<accession>A0A8E2AT97</accession>
<organism evidence="2 3">
    <name type="scientific">Obba rivulosa</name>
    <dbReference type="NCBI Taxonomy" id="1052685"/>
    <lineage>
        <taxon>Eukaryota</taxon>
        <taxon>Fungi</taxon>
        <taxon>Dikarya</taxon>
        <taxon>Basidiomycota</taxon>
        <taxon>Agaricomycotina</taxon>
        <taxon>Agaricomycetes</taxon>
        <taxon>Polyporales</taxon>
        <taxon>Gelatoporiaceae</taxon>
        <taxon>Obba</taxon>
    </lineage>
</organism>
<evidence type="ECO:0000256" key="1">
    <source>
        <dbReference type="SAM" id="SignalP"/>
    </source>
</evidence>
<feature type="signal peptide" evidence="1">
    <location>
        <begin position="1"/>
        <end position="18"/>
    </location>
</feature>
<dbReference type="EMBL" id="KV722415">
    <property type="protein sequence ID" value="OCH89963.1"/>
    <property type="molecule type" value="Genomic_DNA"/>
</dbReference>
<gene>
    <name evidence="2" type="ORF">OBBRIDRAFT_777746</name>
</gene>
<feature type="chain" id="PRO_5034072674" evidence="1">
    <location>
        <begin position="19"/>
        <end position="215"/>
    </location>
</feature>
<keyword evidence="1" id="KW-0732">Signal</keyword>
<reference evidence="2 3" key="1">
    <citation type="submission" date="2016-07" db="EMBL/GenBank/DDBJ databases">
        <title>Draft genome of the white-rot fungus Obba rivulosa 3A-2.</title>
        <authorList>
            <consortium name="DOE Joint Genome Institute"/>
            <person name="Miettinen O."/>
            <person name="Riley R."/>
            <person name="Acob R."/>
            <person name="Barry K."/>
            <person name="Cullen D."/>
            <person name="De Vries R."/>
            <person name="Hainaut M."/>
            <person name="Hatakka A."/>
            <person name="Henrissat B."/>
            <person name="Hilden K."/>
            <person name="Kuo R."/>
            <person name="Labutti K."/>
            <person name="Lipzen A."/>
            <person name="Makela M.R."/>
            <person name="Sandor L."/>
            <person name="Spatafora J.W."/>
            <person name="Grigoriev I.V."/>
            <person name="Hibbett D.S."/>
        </authorList>
    </citation>
    <scope>NUCLEOTIDE SEQUENCE [LARGE SCALE GENOMIC DNA]</scope>
    <source>
        <strain evidence="2 3">3A-2</strain>
    </source>
</reference>
<evidence type="ECO:0000313" key="3">
    <source>
        <dbReference type="Proteomes" id="UP000250043"/>
    </source>
</evidence>
<protein>
    <submittedName>
        <fullName evidence="2">Uncharacterized protein</fullName>
    </submittedName>
</protein>
<name>A0A8E2AT97_9APHY</name>
<dbReference type="OrthoDB" id="2844016at2759"/>
<dbReference type="AlphaFoldDB" id="A0A8E2AT97"/>
<sequence length="215" mass="22136">MLALLALLPLACVSAVSASPVSRSLLHARQHQPGPWCDGLGAGVFDIAPNVTLAALNSTLPNANSTGAPLVMGQAGAVDGASFKILSTWASFPFNDFPTMSLNNGSLIPNAAIGVVSAADNNVTEASAPSWILTTFDLPASVQIYCGVADTDPAGGGTGFPLLAVHGDTDHFSLCSAGDFTNAQTNIIWRASAVNDGSYNFTSCYPVHIQIIEMD</sequence>
<proteinExistence type="predicted"/>
<keyword evidence="3" id="KW-1185">Reference proteome</keyword>
<evidence type="ECO:0000313" key="2">
    <source>
        <dbReference type="EMBL" id="OCH89963.1"/>
    </source>
</evidence>
<dbReference type="Proteomes" id="UP000250043">
    <property type="component" value="Unassembled WGS sequence"/>
</dbReference>